<dbReference type="KEGG" id="pno:SNOG_16110"/>
<evidence type="ECO:0000313" key="2">
    <source>
        <dbReference type="Proteomes" id="UP000001055"/>
    </source>
</evidence>
<organism evidence="1 2">
    <name type="scientific">Phaeosphaeria nodorum (strain SN15 / ATCC MYA-4574 / FGSC 10173)</name>
    <name type="common">Glume blotch fungus</name>
    <name type="synonym">Parastagonospora nodorum</name>
    <dbReference type="NCBI Taxonomy" id="321614"/>
    <lineage>
        <taxon>Eukaryota</taxon>
        <taxon>Fungi</taxon>
        <taxon>Dikarya</taxon>
        <taxon>Ascomycota</taxon>
        <taxon>Pezizomycotina</taxon>
        <taxon>Dothideomycetes</taxon>
        <taxon>Pleosporomycetidae</taxon>
        <taxon>Pleosporales</taxon>
        <taxon>Pleosporineae</taxon>
        <taxon>Phaeosphaeriaceae</taxon>
        <taxon>Parastagonospora</taxon>
    </lineage>
</organism>
<dbReference type="InParanoid" id="Q0TWH7"/>
<accession>Q0TWH7</accession>
<dbReference type="HOGENOM" id="CLU_863590_0_0_1"/>
<dbReference type="Proteomes" id="UP000001055">
    <property type="component" value="Unassembled WGS sequence"/>
</dbReference>
<dbReference type="GeneID" id="5983167"/>
<evidence type="ECO:0000313" key="1">
    <source>
        <dbReference type="EMBL" id="EAT76482.1"/>
    </source>
</evidence>
<protein>
    <submittedName>
        <fullName evidence="1">Uncharacterized protein</fullName>
    </submittedName>
</protein>
<name>Q0TWH7_PHANO</name>
<proteinExistence type="predicted"/>
<dbReference type="EMBL" id="CH445367">
    <property type="protein sequence ID" value="EAT76482.1"/>
    <property type="molecule type" value="Genomic_DNA"/>
</dbReference>
<gene>
    <name evidence="1" type="ORF">SNOG_16110</name>
</gene>
<reference evidence="2" key="1">
    <citation type="journal article" date="2007" name="Plant Cell">
        <title>Dothideomycete-plant interactions illuminated by genome sequencing and EST analysis of the wheat pathogen Stagonospora nodorum.</title>
        <authorList>
            <person name="Hane J.K."/>
            <person name="Lowe R.G."/>
            <person name="Solomon P.S."/>
            <person name="Tan K.C."/>
            <person name="Schoch C.L."/>
            <person name="Spatafora J.W."/>
            <person name="Crous P.W."/>
            <person name="Kodira C."/>
            <person name="Birren B.W."/>
            <person name="Galagan J.E."/>
            <person name="Torriani S.F."/>
            <person name="McDonald B.A."/>
            <person name="Oliver R.P."/>
        </authorList>
    </citation>
    <scope>NUCLEOTIDE SEQUENCE [LARGE SCALE GENOMIC DNA]</scope>
    <source>
        <strain evidence="2">SN15 / ATCC MYA-4574 / FGSC 10173</strain>
    </source>
</reference>
<dbReference type="RefSeq" id="XP_001806237.1">
    <property type="nucleotide sequence ID" value="XM_001806185.1"/>
</dbReference>
<sequence>MSVKRKATTVDNPLDTIGFERRFETSRVLRGRVAPKHEEIDFSHIVPTNNTALFFQLPRELRDMVYQFLWLDAQIHQRYKKKHFIVTYGDQGGLGLEDTSQGKMMLEGLAEFHRRAVWIFESWGKTDKKEYIFPLIKPALVHEQHLYVDGTGSRPHHRGLIYFSKDVAWSTQDEVGPPHIVTLRANTIGLVDLMSDSVDAISDVRKVKIYLQIHDQRFRFRRVQGTLRPWNLYHVPDIMFDFTELDRLAVHKRLQVFEVEVQVFKDGIIQSCANLDRAMANLITELKIVGKALLPEGKFVQTESQPGWPLVSGVKCISLVVS</sequence>
<dbReference type="AlphaFoldDB" id="Q0TWH7"/>
<dbReference type="VEuPathDB" id="FungiDB:JI435_161100"/>